<dbReference type="GO" id="GO:0016787">
    <property type="term" value="F:hydrolase activity"/>
    <property type="evidence" value="ECO:0007669"/>
    <property type="project" value="UniProtKB-KW"/>
</dbReference>
<keyword evidence="1" id="KW-0479">Metal-binding</keyword>
<sequence>MSAVFIDTHAHLCDEKFDEDRVEVIARAAEAGVAQIISMGDTMAASAQVVADAEQYPALYAAVGVHPESACVLTDAERAQLLAWANHPKVVAIGEIGLDYYWEKDPQVRAVQREMFVTQLDIARAAGLPVCIHDREAHGDTLAILRTEGQGVTGVLHCYSGSLEMARALWKMGYYIGIDGPLTFKNAAKLPDIVREAPRERLLIETDSPYLAPVPRRGKRNEPAYVAFVAAKIAELREESVEEVATYTTENARRLYPKLGVG</sequence>
<name>A0ABP3CP29_9FIRM</name>
<dbReference type="Proteomes" id="UP001500399">
    <property type="component" value="Unassembled WGS sequence"/>
</dbReference>
<dbReference type="InterPro" id="IPR001130">
    <property type="entry name" value="TatD-like"/>
</dbReference>
<protein>
    <submittedName>
        <fullName evidence="2">TatD family hydrolase</fullName>
    </submittedName>
</protein>
<dbReference type="Gene3D" id="3.20.20.140">
    <property type="entry name" value="Metal-dependent hydrolases"/>
    <property type="match status" value="1"/>
</dbReference>
<dbReference type="InterPro" id="IPR015991">
    <property type="entry name" value="TatD/YcfH-like"/>
</dbReference>
<gene>
    <name evidence="2" type="ORF">GCM10008919_13780</name>
</gene>
<organism evidence="2 3">
    <name type="scientific">Selenomonas dianae</name>
    <dbReference type="NCBI Taxonomy" id="135079"/>
    <lineage>
        <taxon>Bacteria</taxon>
        <taxon>Bacillati</taxon>
        <taxon>Bacillota</taxon>
        <taxon>Negativicutes</taxon>
        <taxon>Selenomonadales</taxon>
        <taxon>Selenomonadaceae</taxon>
        <taxon>Selenomonas</taxon>
    </lineage>
</organism>
<accession>A0ABP3CP29</accession>
<evidence type="ECO:0000313" key="3">
    <source>
        <dbReference type="Proteomes" id="UP001500399"/>
    </source>
</evidence>
<reference evidence="3" key="1">
    <citation type="journal article" date="2019" name="Int. J. Syst. Evol. Microbiol.">
        <title>The Global Catalogue of Microorganisms (GCM) 10K type strain sequencing project: providing services to taxonomists for standard genome sequencing and annotation.</title>
        <authorList>
            <consortium name="The Broad Institute Genomics Platform"/>
            <consortium name="The Broad Institute Genome Sequencing Center for Infectious Disease"/>
            <person name="Wu L."/>
            <person name="Ma J."/>
        </authorList>
    </citation>
    <scope>NUCLEOTIDE SEQUENCE [LARGE SCALE GENOMIC DNA]</scope>
    <source>
        <strain evidence="3">JCM 8542</strain>
    </source>
</reference>
<dbReference type="Pfam" id="PF01026">
    <property type="entry name" value="TatD_DNase"/>
    <property type="match status" value="1"/>
</dbReference>
<evidence type="ECO:0000313" key="2">
    <source>
        <dbReference type="EMBL" id="GAA0211727.1"/>
    </source>
</evidence>
<keyword evidence="2" id="KW-0378">Hydrolase</keyword>
<dbReference type="NCBIfam" id="TIGR00010">
    <property type="entry name" value="YchF/TatD family DNA exonuclease"/>
    <property type="match status" value="1"/>
</dbReference>
<evidence type="ECO:0000256" key="1">
    <source>
        <dbReference type="ARBA" id="ARBA00022723"/>
    </source>
</evidence>
<dbReference type="PIRSF" id="PIRSF005902">
    <property type="entry name" value="DNase_TatD"/>
    <property type="match status" value="1"/>
</dbReference>
<dbReference type="EMBL" id="BAAACR010000008">
    <property type="protein sequence ID" value="GAA0211727.1"/>
    <property type="molecule type" value="Genomic_DNA"/>
</dbReference>
<comment type="caution">
    <text evidence="2">The sequence shown here is derived from an EMBL/GenBank/DDBJ whole genome shotgun (WGS) entry which is preliminary data.</text>
</comment>
<proteinExistence type="predicted"/>
<dbReference type="RefSeq" id="WP_304987056.1">
    <property type="nucleotide sequence ID" value="NZ_BAAACR010000008.1"/>
</dbReference>
<dbReference type="InterPro" id="IPR032466">
    <property type="entry name" value="Metal_Hydrolase"/>
</dbReference>
<dbReference type="CDD" id="cd01310">
    <property type="entry name" value="TatD_DNAse"/>
    <property type="match status" value="1"/>
</dbReference>
<dbReference type="PANTHER" id="PTHR46124:SF2">
    <property type="entry name" value="D-AMINOACYL-TRNA DEACYLASE"/>
    <property type="match status" value="1"/>
</dbReference>
<dbReference type="SUPFAM" id="SSF51556">
    <property type="entry name" value="Metallo-dependent hydrolases"/>
    <property type="match status" value="1"/>
</dbReference>
<keyword evidence="3" id="KW-1185">Reference proteome</keyword>
<dbReference type="PANTHER" id="PTHR46124">
    <property type="entry name" value="D-AMINOACYL-TRNA DEACYLASE"/>
    <property type="match status" value="1"/>
</dbReference>